<reference evidence="2" key="1">
    <citation type="submission" date="2022-05" db="EMBL/GenBank/DDBJ databases">
        <title>Comparative Genomics of Spacecraft Associated Microbes.</title>
        <authorList>
            <person name="Tran M.T."/>
            <person name="Wright A."/>
            <person name="Seuylemezian A."/>
            <person name="Eisen J."/>
            <person name="Coil D."/>
        </authorList>
    </citation>
    <scope>NUCLEOTIDE SEQUENCE</scope>
    <source>
        <strain evidence="2">214.1.1</strain>
    </source>
</reference>
<dbReference type="AlphaFoldDB" id="A0A9X2DQK8"/>
<accession>A0A9X2DQK8</accession>
<comment type="caution">
    <text evidence="2">The sequence shown here is derived from an EMBL/GenBank/DDBJ whole genome shotgun (WGS) entry which is preliminary data.</text>
</comment>
<protein>
    <submittedName>
        <fullName evidence="2">MOSC domain-containing protein</fullName>
    </submittedName>
</protein>
<keyword evidence="3" id="KW-1185">Reference proteome</keyword>
<evidence type="ECO:0000313" key="2">
    <source>
        <dbReference type="EMBL" id="MCM3713323.1"/>
    </source>
</evidence>
<feature type="domain" description="MOSC" evidence="1">
    <location>
        <begin position="32"/>
        <end position="166"/>
    </location>
</feature>
<dbReference type="PROSITE" id="PS51340">
    <property type="entry name" value="MOSC"/>
    <property type="match status" value="1"/>
</dbReference>
<organism evidence="2 3">
    <name type="scientific">Halalkalibacter oceani</name>
    <dbReference type="NCBI Taxonomy" id="1653776"/>
    <lineage>
        <taxon>Bacteria</taxon>
        <taxon>Bacillati</taxon>
        <taxon>Bacillota</taxon>
        <taxon>Bacilli</taxon>
        <taxon>Bacillales</taxon>
        <taxon>Bacillaceae</taxon>
        <taxon>Halalkalibacter</taxon>
    </lineage>
</organism>
<dbReference type="GO" id="GO:0030151">
    <property type="term" value="F:molybdenum ion binding"/>
    <property type="evidence" value="ECO:0007669"/>
    <property type="project" value="InterPro"/>
</dbReference>
<dbReference type="InterPro" id="IPR005302">
    <property type="entry name" value="MoCF_Sase_C"/>
</dbReference>
<evidence type="ECO:0000259" key="1">
    <source>
        <dbReference type="PROSITE" id="PS51340"/>
    </source>
</evidence>
<dbReference type="EMBL" id="JAMBOL010000002">
    <property type="protein sequence ID" value="MCM3713323.1"/>
    <property type="molecule type" value="Genomic_DNA"/>
</dbReference>
<dbReference type="InterPro" id="IPR052353">
    <property type="entry name" value="Benzoxazolinone_Detox_Enz"/>
</dbReference>
<dbReference type="Gene3D" id="2.40.33.20">
    <property type="entry name" value="PK beta-barrel domain-like"/>
    <property type="match status" value="1"/>
</dbReference>
<dbReference type="Pfam" id="PF03473">
    <property type="entry name" value="MOSC"/>
    <property type="match status" value="1"/>
</dbReference>
<dbReference type="PANTHER" id="PTHR30212">
    <property type="entry name" value="PROTEIN YIIM"/>
    <property type="match status" value="1"/>
</dbReference>
<evidence type="ECO:0000313" key="3">
    <source>
        <dbReference type="Proteomes" id="UP001139179"/>
    </source>
</evidence>
<gene>
    <name evidence="2" type="ORF">M3202_04435</name>
</gene>
<dbReference type="GO" id="GO:0003824">
    <property type="term" value="F:catalytic activity"/>
    <property type="evidence" value="ECO:0007669"/>
    <property type="project" value="InterPro"/>
</dbReference>
<name>A0A9X2DQK8_9BACI</name>
<dbReference type="Pfam" id="PF03475">
    <property type="entry name" value="YiiM_3-alpha"/>
    <property type="match status" value="1"/>
</dbReference>
<sequence length="213" mass="24211">MSKSFEITNVAVAPPKQLVYGQDKELYTGIAKQFVSEVFLTKDGFNGDDVADKKHHGGRDRAVCLYPAEHYAKWNEEFSTSLPASAFGENITVKNRLERDVYIGDIYQLGEAVIQVTQGREPCHTIEKHTAVRGLLKRLVQTGYTGYLCRVLEEGTVRADSDLKLLEENAHRVSVLEANEVYLQRNVPRDALERLLTVPELAEHWRNKLQQRI</sequence>
<dbReference type="GO" id="GO:0030170">
    <property type="term" value="F:pyridoxal phosphate binding"/>
    <property type="evidence" value="ECO:0007669"/>
    <property type="project" value="InterPro"/>
</dbReference>
<dbReference type="InterPro" id="IPR005163">
    <property type="entry name" value="Tri_helical_YiiM-like"/>
</dbReference>
<dbReference type="PANTHER" id="PTHR30212:SF2">
    <property type="entry name" value="PROTEIN YIIM"/>
    <property type="match status" value="1"/>
</dbReference>
<dbReference type="RefSeq" id="WP_251222129.1">
    <property type="nucleotide sequence ID" value="NZ_JAMBOL010000002.1"/>
</dbReference>
<dbReference type="Proteomes" id="UP001139179">
    <property type="component" value="Unassembled WGS sequence"/>
</dbReference>
<dbReference type="InterPro" id="IPR011037">
    <property type="entry name" value="Pyrv_Knase-like_insert_dom_sf"/>
</dbReference>
<proteinExistence type="predicted"/>
<dbReference type="SUPFAM" id="SSF50800">
    <property type="entry name" value="PK beta-barrel domain-like"/>
    <property type="match status" value="1"/>
</dbReference>